<accession>A0A5H2QAA5</accession>
<dbReference type="EMBL" id="MG011422">
    <property type="protein sequence ID" value="AYC63478.1"/>
    <property type="molecule type" value="mRNA"/>
</dbReference>
<evidence type="ECO:0000313" key="6">
    <source>
        <dbReference type="EMBL" id="AYC63478.1"/>
    </source>
</evidence>
<dbReference type="PROSITE" id="PS00375">
    <property type="entry name" value="UDPGT"/>
    <property type="match status" value="1"/>
</dbReference>
<dbReference type="Pfam" id="PF00201">
    <property type="entry name" value="UDPGT"/>
    <property type="match status" value="1"/>
</dbReference>
<evidence type="ECO:0000256" key="3">
    <source>
        <dbReference type="ARBA" id="ARBA00051003"/>
    </source>
</evidence>
<sequence length="478" mass="53923">MAIDMKPHAVVIPFPTQGHIRPLLKLAKILHFKGFYITFVNTEFNHKRLIRSQGPDSVKGLEDFQLKTIRDGLPPSDKDATQDMFQLCESLLRNGLPQFSELVESLNRSSDCPNVTCIVSDGDLTSFTLDVAEKLNIPEVLFFTNSACGFNTYCNYNGLAERGLFPLKDESQITNGYLETRLDWVPGMRNIRLRDFPTFIRTTDPHDLLIEFDLLQIANASRASAVVINTFDELDKEVLGALRQKFDKVCTLGPIHMLEQLVEDHNVKSIGSSLWKEDDTCIAWLNQMPPNSVLYINFGSVTVLSPHQLLELALGLANSHHYFLWIIRPDLVSGESAILPEEYLKEVDGRAKIVGWCSQEQVLSHPSLGGFLSHCGWNSTVESISNGVPMICWPFTAEQPTNCRYACTDWGMGLEIEGEITREKVTHLVKVLMEREKGKEMTKKALEWKDKARLAVKPGGSSHNNLEFLIKEVLLKNF</sequence>
<name>A0A5H2QAA5_SCODU</name>
<dbReference type="FunFam" id="3.40.50.2000:FF:000055">
    <property type="entry name" value="Glycosyltransferase"/>
    <property type="match status" value="1"/>
</dbReference>
<keyword evidence="4" id="KW-0328">Glycosyltransferase</keyword>
<dbReference type="PANTHER" id="PTHR11926">
    <property type="entry name" value="GLUCOSYL/GLUCURONOSYL TRANSFERASES"/>
    <property type="match status" value="1"/>
</dbReference>
<comment type="similarity">
    <text evidence="1 4">Belongs to the UDP-glycosyltransferase family.</text>
</comment>
<dbReference type="EC" id="2.4.1.-" evidence="5"/>
<dbReference type="GO" id="GO:0080043">
    <property type="term" value="F:quercetin 3-O-glucosyltransferase activity"/>
    <property type="evidence" value="ECO:0007669"/>
    <property type="project" value="TreeGrafter"/>
</dbReference>
<dbReference type="InterPro" id="IPR002213">
    <property type="entry name" value="UDP_glucos_trans"/>
</dbReference>
<dbReference type="PANTHER" id="PTHR11926:SF774">
    <property type="entry name" value="UDP-GLYCOSYLTRANSFERASE 85A1-RELATED"/>
    <property type="match status" value="1"/>
</dbReference>
<proteinExistence type="evidence at transcript level"/>
<dbReference type="GO" id="GO:0080044">
    <property type="term" value="F:quercetin 7-O-glucosyltransferase activity"/>
    <property type="evidence" value="ECO:0007669"/>
    <property type="project" value="TreeGrafter"/>
</dbReference>
<dbReference type="Gene3D" id="3.40.50.2000">
    <property type="entry name" value="Glycogen Phosphorylase B"/>
    <property type="match status" value="2"/>
</dbReference>
<organism evidence="6">
    <name type="scientific">Scoparia dulcis</name>
    <name type="common">Sweet broom</name>
    <name type="synonym">Capraria dulcis</name>
    <dbReference type="NCBI Taxonomy" id="107240"/>
    <lineage>
        <taxon>Eukaryota</taxon>
        <taxon>Viridiplantae</taxon>
        <taxon>Streptophyta</taxon>
        <taxon>Embryophyta</taxon>
        <taxon>Tracheophyta</taxon>
        <taxon>Spermatophyta</taxon>
        <taxon>Magnoliopsida</taxon>
        <taxon>eudicotyledons</taxon>
        <taxon>Gunneridae</taxon>
        <taxon>Pentapetalae</taxon>
        <taxon>asterids</taxon>
        <taxon>lamiids</taxon>
        <taxon>Lamiales</taxon>
        <taxon>Plantaginaceae</taxon>
        <taxon>Gratioleae</taxon>
        <taxon>Scoparia</taxon>
    </lineage>
</organism>
<dbReference type="AlphaFoldDB" id="A0A5H2QAA5"/>
<dbReference type="FunFam" id="3.40.50.2000:FF:000027">
    <property type="entry name" value="Glycosyltransferase"/>
    <property type="match status" value="1"/>
</dbReference>
<dbReference type="InterPro" id="IPR035595">
    <property type="entry name" value="UDP_glycos_trans_CS"/>
</dbReference>
<reference evidence="6" key="1">
    <citation type="submission" date="2017-09" db="EMBL/GenBank/DDBJ databases">
        <authorList>
            <person name="Kuraoka T."/>
            <person name="Yamamura Y."/>
            <person name="Lee J.-B."/>
        </authorList>
    </citation>
    <scope>NUCLEOTIDE SEQUENCE</scope>
</reference>
<evidence type="ECO:0000256" key="1">
    <source>
        <dbReference type="ARBA" id="ARBA00009995"/>
    </source>
</evidence>
<comment type="catalytic activity">
    <reaction evidence="3">
        <text>7-deoxyloganetin + UDP-alpha-D-glucose = 7-deoxyloganin + UDP + H(+)</text>
        <dbReference type="Rhea" id="RHEA:39899"/>
        <dbReference type="ChEBI" id="CHEBI:15378"/>
        <dbReference type="ChEBI" id="CHEBI:18370"/>
        <dbReference type="ChEBI" id="CHEBI:58223"/>
        <dbReference type="ChEBI" id="CHEBI:58885"/>
        <dbReference type="ChEBI" id="CHEBI:76849"/>
        <dbReference type="EC" id="2.4.1.324"/>
    </reaction>
</comment>
<gene>
    <name evidence="6" type="primary">GT4</name>
</gene>
<evidence type="ECO:0000256" key="4">
    <source>
        <dbReference type="RuleBase" id="RU003718"/>
    </source>
</evidence>
<evidence type="ECO:0000256" key="5">
    <source>
        <dbReference type="RuleBase" id="RU362057"/>
    </source>
</evidence>
<keyword evidence="2 4" id="KW-0808">Transferase</keyword>
<protein>
    <recommendedName>
        <fullName evidence="5">Glycosyltransferase</fullName>
        <ecNumber evidence="5">2.4.1.-</ecNumber>
    </recommendedName>
</protein>
<dbReference type="SUPFAM" id="SSF53756">
    <property type="entry name" value="UDP-Glycosyltransferase/glycogen phosphorylase"/>
    <property type="match status" value="1"/>
</dbReference>
<evidence type="ECO:0000256" key="2">
    <source>
        <dbReference type="ARBA" id="ARBA00022679"/>
    </source>
</evidence>
<dbReference type="CDD" id="cd03784">
    <property type="entry name" value="GT1_Gtf-like"/>
    <property type="match status" value="1"/>
</dbReference>